<comment type="caution">
    <text evidence="4">The sequence shown here is derived from an EMBL/GenBank/DDBJ whole genome shotgun (WGS) entry which is preliminary data.</text>
</comment>
<accession>A0AAW1NK43</accession>
<feature type="compositionally biased region" description="Polar residues" evidence="3">
    <location>
        <begin position="279"/>
        <end position="296"/>
    </location>
</feature>
<dbReference type="PROSITE" id="PS50302">
    <property type="entry name" value="PUM"/>
    <property type="match status" value="1"/>
</dbReference>
<dbReference type="Proteomes" id="UP001465755">
    <property type="component" value="Unassembled WGS sequence"/>
</dbReference>
<dbReference type="PANTHER" id="PTHR12537">
    <property type="entry name" value="RNA BINDING PROTEIN PUMILIO-RELATED"/>
    <property type="match status" value="1"/>
</dbReference>
<dbReference type="PANTHER" id="PTHR12537:SF12">
    <property type="entry name" value="MATERNAL PROTEIN PUMILIO"/>
    <property type="match status" value="1"/>
</dbReference>
<evidence type="ECO:0000313" key="4">
    <source>
        <dbReference type="EMBL" id="KAK9787115.1"/>
    </source>
</evidence>
<dbReference type="GO" id="GO:0005737">
    <property type="term" value="C:cytoplasm"/>
    <property type="evidence" value="ECO:0007669"/>
    <property type="project" value="TreeGrafter"/>
</dbReference>
<dbReference type="GO" id="GO:0010608">
    <property type="term" value="P:post-transcriptional regulation of gene expression"/>
    <property type="evidence" value="ECO:0007669"/>
    <property type="project" value="TreeGrafter"/>
</dbReference>
<keyword evidence="5" id="KW-1185">Reference proteome</keyword>
<protein>
    <recommendedName>
        <fullName evidence="6">PUM-HD domain-containing protein</fullName>
    </recommendedName>
</protein>
<proteinExistence type="predicted"/>
<dbReference type="InterPro" id="IPR016024">
    <property type="entry name" value="ARM-type_fold"/>
</dbReference>
<dbReference type="EMBL" id="JALJOQ010000255">
    <property type="protein sequence ID" value="KAK9787115.1"/>
    <property type="molecule type" value="Genomic_DNA"/>
</dbReference>
<keyword evidence="1" id="KW-0677">Repeat</keyword>
<dbReference type="SUPFAM" id="SSF48371">
    <property type="entry name" value="ARM repeat"/>
    <property type="match status" value="1"/>
</dbReference>
<evidence type="ECO:0008006" key="6">
    <source>
        <dbReference type="Google" id="ProtNLM"/>
    </source>
</evidence>
<evidence type="ECO:0000256" key="2">
    <source>
        <dbReference type="PROSITE-ProRule" id="PRU00317"/>
    </source>
</evidence>
<gene>
    <name evidence="4" type="ORF">WJX73_004895</name>
</gene>
<evidence type="ECO:0000256" key="3">
    <source>
        <dbReference type="SAM" id="MobiDB-lite"/>
    </source>
</evidence>
<name>A0AAW1NK43_9CHLO</name>
<dbReference type="InterPro" id="IPR001313">
    <property type="entry name" value="Pumilio_RNA-bd_rpt"/>
</dbReference>
<dbReference type="SMART" id="SM00025">
    <property type="entry name" value="Pumilio"/>
    <property type="match status" value="3"/>
</dbReference>
<organism evidence="4 5">
    <name type="scientific">Symbiochloris irregularis</name>
    <dbReference type="NCBI Taxonomy" id="706552"/>
    <lineage>
        <taxon>Eukaryota</taxon>
        <taxon>Viridiplantae</taxon>
        <taxon>Chlorophyta</taxon>
        <taxon>core chlorophytes</taxon>
        <taxon>Trebouxiophyceae</taxon>
        <taxon>Trebouxiales</taxon>
        <taxon>Trebouxiaceae</taxon>
        <taxon>Symbiochloris</taxon>
    </lineage>
</organism>
<feature type="region of interest" description="Disordered" evidence="3">
    <location>
        <begin position="274"/>
        <end position="320"/>
    </location>
</feature>
<dbReference type="GO" id="GO:0003729">
    <property type="term" value="F:mRNA binding"/>
    <property type="evidence" value="ECO:0007669"/>
    <property type="project" value="TreeGrafter"/>
</dbReference>
<dbReference type="Gene3D" id="1.25.10.10">
    <property type="entry name" value="Leucine-rich Repeat Variant"/>
    <property type="match status" value="1"/>
</dbReference>
<sequence>MLNLCFDGSSKKATFSQACRSCAEASTKSACTRPAQDMCKGYLMTRLQSRWHGHVVQCCLACIHPTSCIRFVIQEMMGTEPPAYAPSVQPGIVPLSRNPYGCHAVNALLQHCDMPDMHGQAMDEIAGSARTLANDVNGSLCLQWLMEFGSQAHRVQITSLLQDRVVEILGEQRPGKFAAHLARIASDRGGSFVVERVLAICHQGQRERLVEHLQDLIDKNGPTNYAKQLCQQVGTMMNAILAQENAAAAEAKTGEMKGTMAQGIGDWLEGAMESAGNEVPSSPDVTAGVNNRSSQKPAAGTTALRRPVWKGPVVQGRQAP</sequence>
<evidence type="ECO:0000256" key="1">
    <source>
        <dbReference type="ARBA" id="ARBA00022737"/>
    </source>
</evidence>
<evidence type="ECO:0000313" key="5">
    <source>
        <dbReference type="Proteomes" id="UP001465755"/>
    </source>
</evidence>
<reference evidence="4 5" key="1">
    <citation type="journal article" date="2024" name="Nat. Commun.">
        <title>Phylogenomics reveals the evolutionary origins of lichenization in chlorophyte algae.</title>
        <authorList>
            <person name="Puginier C."/>
            <person name="Libourel C."/>
            <person name="Otte J."/>
            <person name="Skaloud P."/>
            <person name="Haon M."/>
            <person name="Grisel S."/>
            <person name="Petersen M."/>
            <person name="Berrin J.G."/>
            <person name="Delaux P.M."/>
            <person name="Dal Grande F."/>
            <person name="Keller J."/>
        </authorList>
    </citation>
    <scope>NUCLEOTIDE SEQUENCE [LARGE SCALE GENOMIC DNA]</scope>
    <source>
        <strain evidence="4 5">SAG 2036</strain>
    </source>
</reference>
<dbReference type="InterPro" id="IPR011989">
    <property type="entry name" value="ARM-like"/>
</dbReference>
<dbReference type="Pfam" id="PF00806">
    <property type="entry name" value="PUF"/>
    <property type="match status" value="3"/>
</dbReference>
<feature type="repeat" description="Pumilio" evidence="2">
    <location>
        <begin position="176"/>
        <end position="211"/>
    </location>
</feature>
<dbReference type="AlphaFoldDB" id="A0AAW1NK43"/>